<feature type="domain" description="F-box" evidence="1">
    <location>
        <begin position="21"/>
        <end position="61"/>
    </location>
</feature>
<evidence type="ECO:0000313" key="2">
    <source>
        <dbReference type="EMBL" id="CAK9157675.1"/>
    </source>
</evidence>
<accession>A0ABC8SLB8</accession>
<dbReference type="NCBIfam" id="TIGR01640">
    <property type="entry name" value="F_box_assoc_1"/>
    <property type="match status" value="1"/>
</dbReference>
<reference evidence="2 3" key="1">
    <citation type="submission" date="2024-02" db="EMBL/GenBank/DDBJ databases">
        <authorList>
            <person name="Vignale AGUSTIN F."/>
            <person name="Sosa J E."/>
            <person name="Modenutti C."/>
        </authorList>
    </citation>
    <scope>NUCLEOTIDE SEQUENCE [LARGE SCALE GENOMIC DNA]</scope>
</reference>
<sequence>REDPSYSYSQMGQMESKGGYLAEDVLIEILSRMSVKSLLQFRCVCKFWKNLIDSPAFISVHLQHNNENKDNARLVVYYHNELRDMGDIVLFPDKTLTVPTYHNMGISFPVFNRLGGPINGVFCLCDKSKRIALWNPATRAFRSLPLLRTKLFPRDWFPRHCGFGFGLDPTSDDYKVVWIRTFDDRNTDKWGPLMDPIHVAVYTLSTDSWKDFKGDAPDCLRFLIDSCFDSYLNGVYYWWSKSVYRKLVSFDMGKEEFKEIQGPPDLHQDSECEILTLYNGSIALIYSHSRVPLDAWDSAEQSSVTVWVLMEEEDRMGCWIKQLSIGPLDGMMIPAGLWKNDEVFLETTTGHLVLYDPNTQLVIMDLQILAHSFRCLDLHTYTESLVSVHGDGEPDPGEHKNPSGVIKLPRSFLYDHPYLGHSKKKKKNRHT</sequence>
<proteinExistence type="predicted"/>
<dbReference type="EMBL" id="CAUOFW020003046">
    <property type="protein sequence ID" value="CAK9157675.1"/>
    <property type="molecule type" value="Genomic_DNA"/>
</dbReference>
<dbReference type="AlphaFoldDB" id="A0ABC8SLB8"/>
<dbReference type="Proteomes" id="UP001642360">
    <property type="component" value="Unassembled WGS sequence"/>
</dbReference>
<dbReference type="InterPro" id="IPR013187">
    <property type="entry name" value="F-box-assoc_dom_typ3"/>
</dbReference>
<dbReference type="CDD" id="cd22157">
    <property type="entry name" value="F-box_AtFBW1-like"/>
    <property type="match status" value="1"/>
</dbReference>
<dbReference type="SMART" id="SM00256">
    <property type="entry name" value="FBOX"/>
    <property type="match status" value="1"/>
</dbReference>
<dbReference type="InterPro" id="IPR017451">
    <property type="entry name" value="F-box-assoc_interact_dom"/>
</dbReference>
<feature type="non-terminal residue" evidence="2">
    <location>
        <position position="1"/>
    </location>
</feature>
<dbReference type="InterPro" id="IPR001810">
    <property type="entry name" value="F-box_dom"/>
</dbReference>
<gene>
    <name evidence="2" type="ORF">ILEXP_LOCUS26233</name>
</gene>
<dbReference type="SUPFAM" id="SSF81383">
    <property type="entry name" value="F-box domain"/>
    <property type="match status" value="1"/>
</dbReference>
<dbReference type="Pfam" id="PF08268">
    <property type="entry name" value="FBA_3"/>
    <property type="match status" value="1"/>
</dbReference>
<organism evidence="2 3">
    <name type="scientific">Ilex paraguariensis</name>
    <name type="common">yerba mate</name>
    <dbReference type="NCBI Taxonomy" id="185542"/>
    <lineage>
        <taxon>Eukaryota</taxon>
        <taxon>Viridiplantae</taxon>
        <taxon>Streptophyta</taxon>
        <taxon>Embryophyta</taxon>
        <taxon>Tracheophyta</taxon>
        <taxon>Spermatophyta</taxon>
        <taxon>Magnoliopsida</taxon>
        <taxon>eudicotyledons</taxon>
        <taxon>Gunneridae</taxon>
        <taxon>Pentapetalae</taxon>
        <taxon>asterids</taxon>
        <taxon>campanulids</taxon>
        <taxon>Aquifoliales</taxon>
        <taxon>Aquifoliaceae</taxon>
        <taxon>Ilex</taxon>
    </lineage>
</organism>
<protein>
    <recommendedName>
        <fullName evidence="1">F-box domain-containing protein</fullName>
    </recommendedName>
</protein>
<dbReference type="Gene3D" id="1.20.1280.50">
    <property type="match status" value="1"/>
</dbReference>
<name>A0ABC8SLB8_9AQUA</name>
<dbReference type="Pfam" id="PF00646">
    <property type="entry name" value="F-box"/>
    <property type="match status" value="1"/>
</dbReference>
<dbReference type="PANTHER" id="PTHR31672">
    <property type="entry name" value="BNACNNG10540D PROTEIN"/>
    <property type="match status" value="1"/>
</dbReference>
<keyword evidence="3" id="KW-1185">Reference proteome</keyword>
<evidence type="ECO:0000313" key="3">
    <source>
        <dbReference type="Proteomes" id="UP001642360"/>
    </source>
</evidence>
<comment type="caution">
    <text evidence="2">The sequence shown here is derived from an EMBL/GenBank/DDBJ whole genome shotgun (WGS) entry which is preliminary data.</text>
</comment>
<dbReference type="InterPro" id="IPR050796">
    <property type="entry name" value="SCF_F-box_component"/>
</dbReference>
<dbReference type="PANTHER" id="PTHR31672:SF13">
    <property type="entry name" value="F-BOX PROTEIN CPR30-LIKE"/>
    <property type="match status" value="1"/>
</dbReference>
<dbReference type="InterPro" id="IPR036047">
    <property type="entry name" value="F-box-like_dom_sf"/>
</dbReference>
<evidence type="ECO:0000259" key="1">
    <source>
        <dbReference type="SMART" id="SM00256"/>
    </source>
</evidence>